<dbReference type="Proteomes" id="UP000820818">
    <property type="component" value="Linkage Group LG1"/>
</dbReference>
<dbReference type="AlphaFoldDB" id="A0AAD5Q1U0"/>
<protein>
    <submittedName>
        <fullName evidence="1">Uncharacterized protein</fullName>
    </submittedName>
</protein>
<accession>A0AAD5Q1U0</accession>
<evidence type="ECO:0000313" key="1">
    <source>
        <dbReference type="EMBL" id="KAI9566008.1"/>
    </source>
</evidence>
<proteinExistence type="predicted"/>
<evidence type="ECO:0000313" key="2">
    <source>
        <dbReference type="Proteomes" id="UP000820818"/>
    </source>
</evidence>
<gene>
    <name evidence="1" type="ORF">GHT06_009807</name>
</gene>
<comment type="caution">
    <text evidence="1">The sequence shown here is derived from an EMBL/GenBank/DDBJ whole genome shotgun (WGS) entry which is preliminary data.</text>
</comment>
<organism evidence="1 2">
    <name type="scientific">Daphnia sinensis</name>
    <dbReference type="NCBI Taxonomy" id="1820382"/>
    <lineage>
        <taxon>Eukaryota</taxon>
        <taxon>Metazoa</taxon>
        <taxon>Ecdysozoa</taxon>
        <taxon>Arthropoda</taxon>
        <taxon>Crustacea</taxon>
        <taxon>Branchiopoda</taxon>
        <taxon>Diplostraca</taxon>
        <taxon>Cladocera</taxon>
        <taxon>Anomopoda</taxon>
        <taxon>Daphniidae</taxon>
        <taxon>Daphnia</taxon>
        <taxon>Daphnia similis group</taxon>
    </lineage>
</organism>
<name>A0AAD5Q1U0_9CRUS</name>
<reference evidence="1 2" key="1">
    <citation type="submission" date="2022-05" db="EMBL/GenBank/DDBJ databases">
        <title>A multi-omics perspective on studying reproductive biology in Daphnia sinensis.</title>
        <authorList>
            <person name="Jia J."/>
        </authorList>
    </citation>
    <scope>NUCLEOTIDE SEQUENCE [LARGE SCALE GENOMIC DNA]</scope>
    <source>
        <strain evidence="1 2">WSL</strain>
    </source>
</reference>
<dbReference type="EMBL" id="WJBH02000001">
    <property type="protein sequence ID" value="KAI9566008.1"/>
    <property type="molecule type" value="Genomic_DNA"/>
</dbReference>
<keyword evidence="2" id="KW-1185">Reference proteome</keyword>
<sequence>MLEGCHCVNRNQTFNSAYEYDEETCFEKEKDRLAYIYTAVCLFLSPVPDKRDRFSRRRKTAGEYHPTGKEKRTKTATFYPARFRPARTPSQHLSRPLKTFVCTINVPSLWPETAPDSRWNITAYTSLRGNGVAFHISIMGDQK</sequence>